<name>A0A8J2Z4F5_9GAMM</name>
<keyword evidence="2" id="KW-1185">Reference proteome</keyword>
<reference evidence="1" key="2">
    <citation type="submission" date="2020-09" db="EMBL/GenBank/DDBJ databases">
        <authorList>
            <person name="Sun Q."/>
            <person name="Zhou Y."/>
        </authorList>
    </citation>
    <scope>NUCLEOTIDE SEQUENCE</scope>
    <source>
        <strain evidence="1">CGMCC 1.15758</strain>
    </source>
</reference>
<protein>
    <submittedName>
        <fullName evidence="1">Uncharacterized protein</fullName>
    </submittedName>
</protein>
<sequence length="45" mass="5287">MVIKKSQLYSSLRAICDELQLSINYYFVGFMQTKAVVIDIERTDR</sequence>
<dbReference type="EMBL" id="BMJS01000014">
    <property type="protein sequence ID" value="GGF98447.1"/>
    <property type="molecule type" value="Genomic_DNA"/>
</dbReference>
<evidence type="ECO:0000313" key="2">
    <source>
        <dbReference type="Proteomes" id="UP000636949"/>
    </source>
</evidence>
<gene>
    <name evidence="1" type="ORF">GCM10010995_14630</name>
</gene>
<organism evidence="1 2">
    <name type="scientific">Cysteiniphilum litorale</name>
    <dbReference type="NCBI Taxonomy" id="2056700"/>
    <lineage>
        <taxon>Bacteria</taxon>
        <taxon>Pseudomonadati</taxon>
        <taxon>Pseudomonadota</taxon>
        <taxon>Gammaproteobacteria</taxon>
        <taxon>Thiotrichales</taxon>
        <taxon>Fastidiosibacteraceae</taxon>
        <taxon>Cysteiniphilum</taxon>
    </lineage>
</organism>
<evidence type="ECO:0000313" key="1">
    <source>
        <dbReference type="EMBL" id="GGF98447.1"/>
    </source>
</evidence>
<reference evidence="1" key="1">
    <citation type="journal article" date="2014" name="Int. J. Syst. Evol. Microbiol.">
        <title>Complete genome sequence of Corynebacterium casei LMG S-19264T (=DSM 44701T), isolated from a smear-ripened cheese.</title>
        <authorList>
            <consortium name="US DOE Joint Genome Institute (JGI-PGF)"/>
            <person name="Walter F."/>
            <person name="Albersmeier A."/>
            <person name="Kalinowski J."/>
            <person name="Ruckert C."/>
        </authorList>
    </citation>
    <scope>NUCLEOTIDE SEQUENCE</scope>
    <source>
        <strain evidence="1">CGMCC 1.15758</strain>
    </source>
</reference>
<proteinExistence type="predicted"/>
<comment type="caution">
    <text evidence="1">The sequence shown here is derived from an EMBL/GenBank/DDBJ whole genome shotgun (WGS) entry which is preliminary data.</text>
</comment>
<dbReference type="AlphaFoldDB" id="A0A8J2Z4F5"/>
<dbReference type="Proteomes" id="UP000636949">
    <property type="component" value="Unassembled WGS sequence"/>
</dbReference>
<accession>A0A8J2Z4F5</accession>